<gene>
    <name evidence="4" type="ORF">C0Q70_10874</name>
</gene>
<protein>
    <recommendedName>
        <fullName evidence="3">Aminotransferase class I/classII large domain-containing protein</fullName>
    </recommendedName>
</protein>
<dbReference type="PANTHER" id="PTHR43795:SF39">
    <property type="entry name" value="AMINOTRANSFERASE CLASS I_CLASSII DOMAIN-CONTAINING PROTEIN"/>
    <property type="match status" value="1"/>
</dbReference>
<dbReference type="EMBL" id="PZQS01000006">
    <property type="protein sequence ID" value="PVD28287.1"/>
    <property type="molecule type" value="Genomic_DNA"/>
</dbReference>
<dbReference type="InterPro" id="IPR050478">
    <property type="entry name" value="Ethylene_sulfur-biosynth"/>
</dbReference>
<dbReference type="PRINTS" id="PR00753">
    <property type="entry name" value="ACCSYNTHASE"/>
</dbReference>
<dbReference type="SUPFAM" id="SSF53383">
    <property type="entry name" value="PLP-dependent transferases"/>
    <property type="match status" value="1"/>
</dbReference>
<evidence type="ECO:0000313" key="4">
    <source>
        <dbReference type="EMBL" id="PVD28287.1"/>
    </source>
</evidence>
<organism evidence="4 5">
    <name type="scientific">Pomacea canaliculata</name>
    <name type="common">Golden apple snail</name>
    <dbReference type="NCBI Taxonomy" id="400727"/>
    <lineage>
        <taxon>Eukaryota</taxon>
        <taxon>Metazoa</taxon>
        <taxon>Spiralia</taxon>
        <taxon>Lophotrochozoa</taxon>
        <taxon>Mollusca</taxon>
        <taxon>Gastropoda</taxon>
        <taxon>Caenogastropoda</taxon>
        <taxon>Architaenioglossa</taxon>
        <taxon>Ampullarioidea</taxon>
        <taxon>Ampullariidae</taxon>
        <taxon>Pomacea</taxon>
    </lineage>
</organism>
<sequence>MSTLLGYRTREEGDSQSLREPLSSPTHDGARRGQTRGRLSITQAHDQIRRSLSNEGRVKTCRLQTTNTRSNLSELCALVSGAAFRRKTKEAMFLICGAKSYTVTPTRLPPLVSERAREVADRPDPLIKYSQMVSADPYHPDTNKQGYIDLGLAENRLCQDITTEKLIVASGTTALLDTLAFSLAEPGEYIMVPAPYYYRINNDLEDRAGVHVLEVPLSSKAGFELTVNSLEAALTLARRQSKKVRGMLLINPNNPLGDVYSESILIECLQFAFKHGLHVIVDEIYALSVFDESTKFCSILSLHMPDPQRVHFIWGVSKDLGLSGYRCGVLYTTNDQMLGFATRVGLFQLTPPLMQRRLEHVISDNDWLDKVYFPAYHTRLASVFTAACAKLAAMGVTVHPSKAGIFLWADFSPVSTERFDKREGLPHAREEELLPFTWLVPPRHRI</sequence>
<evidence type="ECO:0000256" key="2">
    <source>
        <dbReference type="SAM" id="MobiDB-lite"/>
    </source>
</evidence>
<dbReference type="AlphaFoldDB" id="A0A2T7P4D5"/>
<evidence type="ECO:0000256" key="1">
    <source>
        <dbReference type="ARBA" id="ARBA00022898"/>
    </source>
</evidence>
<dbReference type="GO" id="GO:0030170">
    <property type="term" value="F:pyridoxal phosphate binding"/>
    <property type="evidence" value="ECO:0007669"/>
    <property type="project" value="InterPro"/>
</dbReference>
<dbReference type="Gene3D" id="3.40.640.10">
    <property type="entry name" value="Type I PLP-dependent aspartate aminotransferase-like (Major domain)"/>
    <property type="match status" value="1"/>
</dbReference>
<dbReference type="STRING" id="400727.A0A2T7P4D5"/>
<evidence type="ECO:0000313" key="5">
    <source>
        <dbReference type="Proteomes" id="UP000245119"/>
    </source>
</evidence>
<dbReference type="Proteomes" id="UP000245119">
    <property type="component" value="Linkage Group LG6"/>
</dbReference>
<dbReference type="GO" id="GO:0006520">
    <property type="term" value="P:amino acid metabolic process"/>
    <property type="evidence" value="ECO:0007669"/>
    <property type="project" value="TreeGrafter"/>
</dbReference>
<proteinExistence type="predicted"/>
<dbReference type="InterPro" id="IPR004839">
    <property type="entry name" value="Aminotransferase_I/II_large"/>
</dbReference>
<accession>A0A2T7P4D5</accession>
<feature type="compositionally biased region" description="Polar residues" evidence="2">
    <location>
        <begin position="15"/>
        <end position="26"/>
    </location>
</feature>
<keyword evidence="1" id="KW-0663">Pyridoxal phosphate</keyword>
<reference evidence="4 5" key="1">
    <citation type="submission" date="2018-04" db="EMBL/GenBank/DDBJ databases">
        <title>The genome of golden apple snail Pomacea canaliculata provides insight into stress tolerance and invasive adaptation.</title>
        <authorList>
            <person name="Liu C."/>
            <person name="Liu B."/>
            <person name="Ren Y."/>
            <person name="Zhang Y."/>
            <person name="Wang H."/>
            <person name="Li S."/>
            <person name="Jiang F."/>
            <person name="Yin L."/>
            <person name="Zhang G."/>
            <person name="Qian W."/>
            <person name="Fan W."/>
        </authorList>
    </citation>
    <scope>NUCLEOTIDE SEQUENCE [LARGE SCALE GENOMIC DNA]</scope>
    <source>
        <strain evidence="4">SZHN2017</strain>
        <tissue evidence="4">Muscle</tissue>
    </source>
</reference>
<dbReference type="Pfam" id="PF00155">
    <property type="entry name" value="Aminotran_1_2"/>
    <property type="match status" value="1"/>
</dbReference>
<keyword evidence="5" id="KW-1185">Reference proteome</keyword>
<feature type="domain" description="Aminotransferase class I/classII large" evidence="3">
    <location>
        <begin position="161"/>
        <end position="419"/>
    </location>
</feature>
<dbReference type="GO" id="GO:0008483">
    <property type="term" value="F:transaminase activity"/>
    <property type="evidence" value="ECO:0007669"/>
    <property type="project" value="TreeGrafter"/>
</dbReference>
<dbReference type="InterPro" id="IPR015424">
    <property type="entry name" value="PyrdxlP-dep_Trfase"/>
</dbReference>
<dbReference type="PANTHER" id="PTHR43795">
    <property type="entry name" value="BIFUNCTIONAL ASPARTATE AMINOTRANSFERASE AND GLUTAMATE/ASPARTATE-PREPHENATE AMINOTRANSFERASE-RELATED"/>
    <property type="match status" value="1"/>
</dbReference>
<dbReference type="InterPro" id="IPR015422">
    <property type="entry name" value="PyrdxlP-dep_Trfase_small"/>
</dbReference>
<dbReference type="CDD" id="cd00609">
    <property type="entry name" value="AAT_like"/>
    <property type="match status" value="1"/>
</dbReference>
<dbReference type="InterPro" id="IPR015421">
    <property type="entry name" value="PyrdxlP-dep_Trfase_major"/>
</dbReference>
<dbReference type="Gene3D" id="3.90.1150.10">
    <property type="entry name" value="Aspartate Aminotransferase, domain 1"/>
    <property type="match status" value="1"/>
</dbReference>
<dbReference type="OrthoDB" id="691673at2759"/>
<feature type="region of interest" description="Disordered" evidence="2">
    <location>
        <begin position="1"/>
        <end position="45"/>
    </location>
</feature>
<evidence type="ECO:0000259" key="3">
    <source>
        <dbReference type="Pfam" id="PF00155"/>
    </source>
</evidence>
<comment type="caution">
    <text evidence="4">The sequence shown here is derived from an EMBL/GenBank/DDBJ whole genome shotgun (WGS) entry which is preliminary data.</text>
</comment>
<name>A0A2T7P4D5_POMCA</name>